<reference evidence="12 14" key="3">
    <citation type="submission" date="2016-10" db="EMBL/GenBank/DDBJ databases">
        <authorList>
            <person name="de Groot N.N."/>
        </authorList>
    </citation>
    <scope>NUCLEOTIDE SEQUENCE [LARGE SCALE GENOMIC DNA]</scope>
    <source>
        <strain evidence="12 14">VTM1R29</strain>
    </source>
</reference>
<comment type="similarity">
    <text evidence="2">Belongs to the peptidase C59 family.</text>
</comment>
<comment type="catalytic activity">
    <reaction evidence="9">
        <text>taurodeoxycholate + H2O = deoxycholate + taurine</text>
        <dbReference type="Rhea" id="RHEA:47556"/>
        <dbReference type="ChEBI" id="CHEBI:15377"/>
        <dbReference type="ChEBI" id="CHEBI:23614"/>
        <dbReference type="ChEBI" id="CHEBI:36261"/>
        <dbReference type="ChEBI" id="CHEBI:507393"/>
    </reaction>
    <physiologicalReaction direction="left-to-right" evidence="9">
        <dbReference type="Rhea" id="RHEA:47557"/>
    </physiologicalReaction>
</comment>
<accession>A0A060RFW0</accession>
<comment type="catalytic activity">
    <reaction evidence="8">
        <text>cholate + taurine = taurocholate + H2O</text>
        <dbReference type="Rhea" id="RHEA:47108"/>
        <dbReference type="ChEBI" id="CHEBI:15377"/>
        <dbReference type="ChEBI" id="CHEBI:29747"/>
        <dbReference type="ChEBI" id="CHEBI:36257"/>
        <dbReference type="ChEBI" id="CHEBI:507393"/>
    </reaction>
    <physiologicalReaction direction="right-to-left" evidence="8">
        <dbReference type="Rhea" id="RHEA:47110"/>
    </physiologicalReaction>
</comment>
<evidence type="ECO:0000256" key="1">
    <source>
        <dbReference type="ARBA" id="ARBA00004860"/>
    </source>
</evidence>
<dbReference type="PANTHER" id="PTHR35527">
    <property type="entry name" value="CHOLOYLGLYCINE HYDROLASE"/>
    <property type="match status" value="1"/>
</dbReference>
<dbReference type="EMBL" id="FOBM01000001">
    <property type="protein sequence ID" value="SEL97786.1"/>
    <property type="molecule type" value="Genomic_DNA"/>
</dbReference>
<dbReference type="Pfam" id="PF02275">
    <property type="entry name" value="CBAH"/>
    <property type="match status" value="1"/>
</dbReference>
<sequence length="326" mass="37133">MCTAITYHTKDNYFGRNLDLDFSYHEEVTICPRNYPLSFKYETKQDNHLAIIGMATVVDDYPLFYDATNEKGLSMAGLNFPENADFKPAKEGKTNVASFEFILWVLSQCETVAEVRSLCQNLNLTNDAFSKNFPVSPLHWMVSDNKESIVVEPVKEKVTIYDNPTGVLTNNPTFDKQLFNLNNFRYLSPKVSDNKFSDALNLDIYSRGMGGLGLPGDLSSMSRFVKVAFTKLNAVADSSEASSVNQFFHILKSVEQQKGLCYVDESDGYEYTIYSSCVNADKGIYYYTTYENSQVTAVDMHQENLDSSQLIRYPLQKEWNVFYQNK</sequence>
<dbReference type="PANTHER" id="PTHR35527:SF2">
    <property type="entry name" value="HYDROLASE"/>
    <property type="match status" value="1"/>
</dbReference>
<reference evidence="11 13" key="2">
    <citation type="submission" date="2014-05" db="EMBL/GenBank/DDBJ databases">
        <title>Genome sequence of Streptococcus gallolyticus.</title>
        <authorList>
            <person name="Del Campo R."/>
        </authorList>
    </citation>
    <scope>NUCLEOTIDE SEQUENCE [LARGE SCALE GENOMIC DNA]</scope>
    <source>
        <strain evidence="11 13">LMG17956</strain>
    </source>
</reference>
<gene>
    <name evidence="11" type="ORF">BN963_SGAL_00293</name>
    <name evidence="12" type="ORF">SAMN04487839_101538</name>
</gene>
<protein>
    <recommendedName>
        <fullName evidence="5">choloylglycine hydrolase</fullName>
        <ecNumber evidence="5">3.5.1.24</ecNumber>
    </recommendedName>
    <alternativeName>
        <fullName evidence="6">Bile salt hydrolase</fullName>
    </alternativeName>
    <alternativeName>
        <fullName evidence="7">Choloylglycine hydrolase</fullName>
    </alternativeName>
</protein>
<keyword evidence="4" id="KW-0443">Lipid metabolism</keyword>
<evidence type="ECO:0000313" key="12">
    <source>
        <dbReference type="EMBL" id="SEL97786.1"/>
    </source>
</evidence>
<dbReference type="RefSeq" id="WP_039692652.1">
    <property type="nucleotide sequence ID" value="NZ_FNFJ01000001.1"/>
</dbReference>
<dbReference type="InterPro" id="IPR029132">
    <property type="entry name" value="CBAH/NAAA_C"/>
</dbReference>
<evidence type="ECO:0000313" key="13">
    <source>
        <dbReference type="Proteomes" id="UP000027584"/>
    </source>
</evidence>
<name>A0A060RFW0_9STRE</name>
<feature type="domain" description="Choloylglycine hydrolase/NAAA C-terminal" evidence="10">
    <location>
        <begin position="2"/>
        <end position="312"/>
    </location>
</feature>
<evidence type="ECO:0000256" key="6">
    <source>
        <dbReference type="ARBA" id="ARBA00044804"/>
    </source>
</evidence>
<keyword evidence="3 11" id="KW-0378">Hydrolase</keyword>
<dbReference type="GO" id="GO:0006629">
    <property type="term" value="P:lipid metabolic process"/>
    <property type="evidence" value="ECO:0007669"/>
    <property type="project" value="UniProtKB-KW"/>
</dbReference>
<dbReference type="SUPFAM" id="SSF56235">
    <property type="entry name" value="N-terminal nucleophile aminohydrolases (Ntn hydrolases)"/>
    <property type="match status" value="1"/>
</dbReference>
<evidence type="ECO:0000256" key="9">
    <source>
        <dbReference type="ARBA" id="ARBA00048897"/>
    </source>
</evidence>
<dbReference type="EMBL" id="CCBC010000050">
    <property type="protein sequence ID" value="CDO17113.1"/>
    <property type="molecule type" value="Genomic_DNA"/>
</dbReference>
<dbReference type="Proteomes" id="UP000182764">
    <property type="component" value="Unassembled WGS sequence"/>
</dbReference>
<evidence type="ECO:0000256" key="2">
    <source>
        <dbReference type="ARBA" id="ARBA00006625"/>
    </source>
</evidence>
<organism evidence="11 13">
    <name type="scientific">Streptococcus gallolyticus</name>
    <dbReference type="NCBI Taxonomy" id="315405"/>
    <lineage>
        <taxon>Bacteria</taxon>
        <taxon>Bacillati</taxon>
        <taxon>Bacillota</taxon>
        <taxon>Bacilli</taxon>
        <taxon>Lactobacillales</taxon>
        <taxon>Streptococcaceae</taxon>
        <taxon>Streptococcus</taxon>
    </lineage>
</organism>
<evidence type="ECO:0000256" key="8">
    <source>
        <dbReference type="ARBA" id="ARBA00047285"/>
    </source>
</evidence>
<dbReference type="EC" id="3.5.1.24" evidence="5"/>
<dbReference type="InterPro" id="IPR029055">
    <property type="entry name" value="Ntn_hydrolases_N"/>
</dbReference>
<comment type="pathway">
    <text evidence="1">Lipid metabolism; bile acid biosynthesis.</text>
</comment>
<evidence type="ECO:0000313" key="11">
    <source>
        <dbReference type="EMBL" id="CDO17113.1"/>
    </source>
</evidence>
<dbReference type="InterPro" id="IPR052193">
    <property type="entry name" value="Peptidase_C59"/>
</dbReference>
<dbReference type="AlphaFoldDB" id="A0A060RFW0"/>
<evidence type="ECO:0000256" key="7">
    <source>
        <dbReference type="ARBA" id="ARBA00044806"/>
    </source>
</evidence>
<proteinExistence type="inferred from homology"/>
<dbReference type="InterPro" id="IPR047711">
    <property type="entry name" value="CBAH"/>
</dbReference>
<evidence type="ECO:0000256" key="5">
    <source>
        <dbReference type="ARBA" id="ARBA00044769"/>
    </source>
</evidence>
<evidence type="ECO:0000259" key="10">
    <source>
        <dbReference type="Pfam" id="PF02275"/>
    </source>
</evidence>
<evidence type="ECO:0000313" key="14">
    <source>
        <dbReference type="Proteomes" id="UP000182764"/>
    </source>
</evidence>
<dbReference type="GO" id="GO:0045302">
    <property type="term" value="F:choloylglycine hydrolase activity"/>
    <property type="evidence" value="ECO:0007669"/>
    <property type="project" value="UniProtKB-EC"/>
</dbReference>
<dbReference type="NCBIfam" id="NF038245">
    <property type="entry name" value="bile_salt_hydro"/>
    <property type="match status" value="1"/>
</dbReference>
<evidence type="ECO:0000256" key="3">
    <source>
        <dbReference type="ARBA" id="ARBA00022801"/>
    </source>
</evidence>
<evidence type="ECO:0000256" key="4">
    <source>
        <dbReference type="ARBA" id="ARBA00023098"/>
    </source>
</evidence>
<dbReference type="Proteomes" id="UP000027584">
    <property type="component" value="Unassembled WGS sequence"/>
</dbReference>
<dbReference type="Gene3D" id="3.60.60.10">
    <property type="entry name" value="Penicillin V Acylase, Chain A"/>
    <property type="match status" value="1"/>
</dbReference>
<dbReference type="CDD" id="cd00542">
    <property type="entry name" value="Ntn_PVA"/>
    <property type="match status" value="1"/>
</dbReference>
<reference evidence="11 13" key="1">
    <citation type="submission" date="2014-02" db="EMBL/GenBank/DDBJ databases">
        <authorList>
            <person name="Manrique M."/>
        </authorList>
    </citation>
    <scope>NUCLEOTIDE SEQUENCE [LARGE SCALE GENOMIC DNA]</scope>
    <source>
        <strain evidence="11 13">LMG17956</strain>
    </source>
</reference>